<organism evidence="1 2">
    <name type="scientific">Trichophyton tonsurans (strain CBS 112818)</name>
    <name type="common">Scalp ringworm fungus</name>
    <dbReference type="NCBI Taxonomy" id="647933"/>
    <lineage>
        <taxon>Eukaryota</taxon>
        <taxon>Fungi</taxon>
        <taxon>Dikarya</taxon>
        <taxon>Ascomycota</taxon>
        <taxon>Pezizomycotina</taxon>
        <taxon>Eurotiomycetes</taxon>
        <taxon>Eurotiomycetidae</taxon>
        <taxon>Onygenales</taxon>
        <taxon>Arthrodermataceae</taxon>
        <taxon>Trichophyton</taxon>
    </lineage>
</organism>
<gene>
    <name evidence="1" type="ORF">TESG_08366</name>
</gene>
<dbReference type="HOGENOM" id="CLU_2559947_0_0_1"/>
<evidence type="ECO:0000313" key="1">
    <source>
        <dbReference type="EMBL" id="EGD95056.1"/>
    </source>
</evidence>
<evidence type="ECO:0000313" key="2">
    <source>
        <dbReference type="Proteomes" id="UP000009172"/>
    </source>
</evidence>
<proteinExistence type="predicted"/>
<dbReference type="EMBL" id="GG698486">
    <property type="protein sequence ID" value="EGD95056.1"/>
    <property type="molecule type" value="Genomic_DNA"/>
</dbReference>
<accession>F2RV08</accession>
<dbReference type="AlphaFoldDB" id="F2RV08"/>
<protein>
    <submittedName>
        <fullName evidence="1">Uncharacterized protein</fullName>
    </submittedName>
</protein>
<name>F2RV08_TRIT1</name>
<dbReference type="Proteomes" id="UP000009172">
    <property type="component" value="Unassembled WGS sequence"/>
</dbReference>
<keyword evidence="2" id="KW-1185">Reference proteome</keyword>
<reference evidence="2" key="1">
    <citation type="journal article" date="2012" name="MBio">
        <title>Comparative genome analysis of Trichophyton rubrum and related dermatophytes reveals candidate genes involved in infection.</title>
        <authorList>
            <person name="Martinez D.A."/>
            <person name="Oliver B.G."/>
            <person name="Graeser Y."/>
            <person name="Goldberg J.M."/>
            <person name="Li W."/>
            <person name="Martinez-Rossi N.M."/>
            <person name="Monod M."/>
            <person name="Shelest E."/>
            <person name="Barton R.C."/>
            <person name="Birch E."/>
            <person name="Brakhage A.A."/>
            <person name="Chen Z."/>
            <person name="Gurr S.J."/>
            <person name="Heiman D."/>
            <person name="Heitman J."/>
            <person name="Kosti I."/>
            <person name="Rossi A."/>
            <person name="Saif S."/>
            <person name="Samalova M."/>
            <person name="Saunders C.W."/>
            <person name="Shea T."/>
            <person name="Summerbell R.C."/>
            <person name="Xu J."/>
            <person name="Young S."/>
            <person name="Zeng Q."/>
            <person name="Birren B.W."/>
            <person name="Cuomo C.A."/>
            <person name="White T.C."/>
        </authorList>
    </citation>
    <scope>NUCLEOTIDE SEQUENCE [LARGE SCALE GENOMIC DNA]</scope>
    <source>
        <strain evidence="2">CBS 112818</strain>
    </source>
</reference>
<sequence>MDAVIKHLEGTDRQGITRLYLAAASKEIETLRNAAQIGLLRYDEKRPDIGVCMLQSNVRGRDAENFLQDPQLPVFAQTVLRR</sequence>